<keyword evidence="3" id="KW-1185">Reference proteome</keyword>
<feature type="domain" description="DUF4015" evidence="1">
    <location>
        <begin position="5"/>
        <end position="30"/>
    </location>
</feature>
<name>A0A328U2P1_9BACL</name>
<evidence type="ECO:0000313" key="2">
    <source>
        <dbReference type="EMBL" id="RAP76909.1"/>
    </source>
</evidence>
<organism evidence="2 3">
    <name type="scientific">Paenibacillus montanisoli</name>
    <dbReference type="NCBI Taxonomy" id="2081970"/>
    <lineage>
        <taxon>Bacteria</taxon>
        <taxon>Bacillati</taxon>
        <taxon>Bacillota</taxon>
        <taxon>Bacilli</taxon>
        <taxon>Bacillales</taxon>
        <taxon>Paenibacillaceae</taxon>
        <taxon>Paenibacillus</taxon>
    </lineage>
</organism>
<dbReference type="EMBL" id="QLUW01000002">
    <property type="protein sequence ID" value="RAP76909.1"/>
    <property type="molecule type" value="Genomic_DNA"/>
</dbReference>
<dbReference type="InterPro" id="IPR025275">
    <property type="entry name" value="DUF4015"/>
</dbReference>
<evidence type="ECO:0000313" key="3">
    <source>
        <dbReference type="Proteomes" id="UP000249260"/>
    </source>
</evidence>
<reference evidence="2 3" key="1">
    <citation type="submission" date="2018-06" db="EMBL/GenBank/DDBJ databases">
        <title>Paenibacillus montanisoli sp. nov., isolated from mountain area soil.</title>
        <authorList>
            <person name="Wu M."/>
        </authorList>
    </citation>
    <scope>NUCLEOTIDE SEQUENCE [LARGE SCALE GENOMIC DNA]</scope>
    <source>
        <strain evidence="2 3">RA17</strain>
    </source>
</reference>
<protein>
    <recommendedName>
        <fullName evidence="1">DUF4015 domain-containing protein</fullName>
    </recommendedName>
</protein>
<sequence>MPKIKSRPSRISEHGDVISSMIYPSHWNDGY</sequence>
<accession>A0A328U2P1</accession>
<dbReference type="Pfam" id="PF13200">
    <property type="entry name" value="DUF4015"/>
    <property type="match status" value="1"/>
</dbReference>
<proteinExistence type="predicted"/>
<gene>
    <name evidence="2" type="ORF">DL346_14230</name>
</gene>
<evidence type="ECO:0000259" key="1">
    <source>
        <dbReference type="Pfam" id="PF13200"/>
    </source>
</evidence>
<dbReference type="AlphaFoldDB" id="A0A328U2P1"/>
<dbReference type="Proteomes" id="UP000249260">
    <property type="component" value="Unassembled WGS sequence"/>
</dbReference>
<comment type="caution">
    <text evidence="2">The sequence shown here is derived from an EMBL/GenBank/DDBJ whole genome shotgun (WGS) entry which is preliminary data.</text>
</comment>